<accession>A0A8J7F1S5</accession>
<proteinExistence type="inferred from homology"/>
<organism evidence="3 4">
    <name type="scientific">Plectonema cf. radiosum LEGE 06105</name>
    <dbReference type="NCBI Taxonomy" id="945769"/>
    <lineage>
        <taxon>Bacteria</taxon>
        <taxon>Bacillati</taxon>
        <taxon>Cyanobacteriota</taxon>
        <taxon>Cyanophyceae</taxon>
        <taxon>Oscillatoriophycideae</taxon>
        <taxon>Oscillatoriales</taxon>
        <taxon>Microcoleaceae</taxon>
        <taxon>Plectonema</taxon>
    </lineage>
</organism>
<dbReference type="InterPro" id="IPR011009">
    <property type="entry name" value="Kinase-like_dom_sf"/>
</dbReference>
<dbReference type="InterPro" id="IPR002575">
    <property type="entry name" value="Aminoglycoside_PTrfase"/>
</dbReference>
<evidence type="ECO:0000256" key="1">
    <source>
        <dbReference type="ARBA" id="ARBA00038240"/>
    </source>
</evidence>
<keyword evidence="4" id="KW-1185">Reference proteome</keyword>
<dbReference type="RefSeq" id="WP_193917809.1">
    <property type="nucleotide sequence ID" value="NZ_JADEWL010000011.1"/>
</dbReference>
<dbReference type="PANTHER" id="PTHR21064:SF6">
    <property type="entry name" value="AMINOGLYCOSIDE PHOSPHOTRANSFERASE DOMAIN-CONTAINING PROTEIN"/>
    <property type="match status" value="1"/>
</dbReference>
<dbReference type="SUPFAM" id="SSF56112">
    <property type="entry name" value="Protein kinase-like (PK-like)"/>
    <property type="match status" value="1"/>
</dbReference>
<dbReference type="GO" id="GO:0009088">
    <property type="term" value="P:threonine biosynthetic process"/>
    <property type="evidence" value="ECO:0007669"/>
    <property type="project" value="TreeGrafter"/>
</dbReference>
<dbReference type="GO" id="GO:0004413">
    <property type="term" value="F:homoserine kinase activity"/>
    <property type="evidence" value="ECO:0007669"/>
    <property type="project" value="TreeGrafter"/>
</dbReference>
<dbReference type="EMBL" id="JADEWL010000011">
    <property type="protein sequence ID" value="MBE9212148.1"/>
    <property type="molecule type" value="Genomic_DNA"/>
</dbReference>
<dbReference type="Gene3D" id="3.90.1200.10">
    <property type="match status" value="1"/>
</dbReference>
<evidence type="ECO:0000313" key="4">
    <source>
        <dbReference type="Proteomes" id="UP000620559"/>
    </source>
</evidence>
<feature type="domain" description="Aminoglycoside phosphotransferase" evidence="2">
    <location>
        <begin position="28"/>
        <end position="264"/>
    </location>
</feature>
<dbReference type="AlphaFoldDB" id="A0A8J7F1S5"/>
<evidence type="ECO:0000313" key="3">
    <source>
        <dbReference type="EMBL" id="MBE9212148.1"/>
    </source>
</evidence>
<dbReference type="InterPro" id="IPR050249">
    <property type="entry name" value="Pseudomonas-type_ThrB"/>
</dbReference>
<dbReference type="Pfam" id="PF01636">
    <property type="entry name" value="APH"/>
    <property type="match status" value="1"/>
</dbReference>
<dbReference type="PANTHER" id="PTHR21064">
    <property type="entry name" value="AMINOGLYCOSIDE PHOSPHOTRANSFERASE DOMAIN-CONTAINING PROTEIN-RELATED"/>
    <property type="match status" value="1"/>
</dbReference>
<dbReference type="Proteomes" id="UP000620559">
    <property type="component" value="Unassembled WGS sequence"/>
</dbReference>
<sequence>MPQIEVYERIAKTVLNQYALVDEKIQFLGHSENVTFFVETATENFLLRIHQPISASTDKQWQRPDIIESELLWLTALYRDTDIVVQEPVQNQQGKWITQLIENDTRNILYCSLLHWIDGNISETQRTSQQAYQLGLLMAQLHQHSTQWELPQNFVRPIYDQNRLNTALQALYPAVSNGLISIEHYHLLTTATQKIKKVMQSLETVQNWGLIHADLHEANYLFHNEQIRPIDFSRCGFGYYLYDIAQSIDHLIPQVRTSFFEGYQTIRNLPANYLQITEGFSIMASLEVFAFHANNPQQHQWLSDTVQYVAQKHVPKYLEDNSFLLDIY</sequence>
<comment type="caution">
    <text evidence="3">The sequence shown here is derived from an EMBL/GenBank/DDBJ whole genome shotgun (WGS) entry which is preliminary data.</text>
</comment>
<protein>
    <submittedName>
        <fullName evidence="3">Phosphotransferase</fullName>
    </submittedName>
</protein>
<gene>
    <name evidence="3" type="ORF">IQ247_05375</name>
</gene>
<name>A0A8J7F1S5_9CYAN</name>
<comment type="similarity">
    <text evidence="1">Belongs to the pseudomonas-type ThrB family.</text>
</comment>
<dbReference type="Gene3D" id="3.30.200.20">
    <property type="entry name" value="Phosphorylase Kinase, domain 1"/>
    <property type="match status" value="1"/>
</dbReference>
<evidence type="ECO:0000259" key="2">
    <source>
        <dbReference type="Pfam" id="PF01636"/>
    </source>
</evidence>
<reference evidence="3" key="1">
    <citation type="submission" date="2020-10" db="EMBL/GenBank/DDBJ databases">
        <authorList>
            <person name="Castelo-Branco R."/>
            <person name="Eusebio N."/>
            <person name="Adriana R."/>
            <person name="Vieira A."/>
            <person name="Brugerolle De Fraissinette N."/>
            <person name="Rezende De Castro R."/>
            <person name="Schneider M.P."/>
            <person name="Vasconcelos V."/>
            <person name="Leao P.N."/>
        </authorList>
    </citation>
    <scope>NUCLEOTIDE SEQUENCE</scope>
    <source>
        <strain evidence="3">LEGE 06105</strain>
    </source>
</reference>